<organism evidence="1 2">
    <name type="scientific">Zoarces viviparus</name>
    <name type="common">Viviparous eelpout</name>
    <name type="synonym">Blennius viviparus</name>
    <dbReference type="NCBI Taxonomy" id="48416"/>
    <lineage>
        <taxon>Eukaryota</taxon>
        <taxon>Metazoa</taxon>
        <taxon>Chordata</taxon>
        <taxon>Craniata</taxon>
        <taxon>Vertebrata</taxon>
        <taxon>Euteleostomi</taxon>
        <taxon>Actinopterygii</taxon>
        <taxon>Neopterygii</taxon>
        <taxon>Teleostei</taxon>
        <taxon>Neoteleostei</taxon>
        <taxon>Acanthomorphata</taxon>
        <taxon>Eupercaria</taxon>
        <taxon>Perciformes</taxon>
        <taxon>Cottioidei</taxon>
        <taxon>Zoarcales</taxon>
        <taxon>Zoarcidae</taxon>
        <taxon>Zoarcinae</taxon>
        <taxon>Zoarces</taxon>
    </lineage>
</organism>
<protein>
    <submittedName>
        <fullName evidence="1">Uncharacterized protein</fullName>
    </submittedName>
</protein>
<dbReference type="AlphaFoldDB" id="A0AAW1DYY9"/>
<sequence length="69" mass="7705">MAADPGTWCRAGDWDCMIYEGASEVEEVAMSAAGIESWPLPFLELKFEPERDQACPALRLQGFRLLLKS</sequence>
<evidence type="ECO:0000313" key="1">
    <source>
        <dbReference type="EMBL" id="KAK9515170.1"/>
    </source>
</evidence>
<evidence type="ECO:0000313" key="2">
    <source>
        <dbReference type="Proteomes" id="UP001488805"/>
    </source>
</evidence>
<dbReference type="EMBL" id="JBCEZU010000586">
    <property type="protein sequence ID" value="KAK9515170.1"/>
    <property type="molecule type" value="Genomic_DNA"/>
</dbReference>
<dbReference type="Proteomes" id="UP001488805">
    <property type="component" value="Unassembled WGS sequence"/>
</dbReference>
<name>A0AAW1DYY9_ZOAVI</name>
<comment type="caution">
    <text evidence="1">The sequence shown here is derived from an EMBL/GenBank/DDBJ whole genome shotgun (WGS) entry which is preliminary data.</text>
</comment>
<reference evidence="1 2" key="1">
    <citation type="journal article" date="2024" name="Genome Biol. Evol.">
        <title>Chromosome-level genome assembly of the viviparous eelpout Zoarces viviparus.</title>
        <authorList>
            <person name="Fuhrmann N."/>
            <person name="Brasseur M.V."/>
            <person name="Bakowski C.E."/>
            <person name="Podsiadlowski L."/>
            <person name="Prost S."/>
            <person name="Krehenwinkel H."/>
            <person name="Mayer C."/>
        </authorList>
    </citation>
    <scope>NUCLEOTIDE SEQUENCE [LARGE SCALE GENOMIC DNA]</scope>
    <source>
        <strain evidence="1">NO-MEL_2022_Ind0_liver</strain>
    </source>
</reference>
<proteinExistence type="predicted"/>
<gene>
    <name evidence="1" type="ORF">VZT92_025837</name>
</gene>
<keyword evidence="2" id="KW-1185">Reference proteome</keyword>
<accession>A0AAW1DYY9</accession>